<gene>
    <name evidence="1" type="ORF">E6O51_05860</name>
</gene>
<reference evidence="1 2" key="1">
    <citation type="submission" date="2019-04" db="EMBL/GenBank/DDBJ databases">
        <title>Azoarcus rhizosphaerae sp. nov. isolated from rhizosphere of Ficus religiosa.</title>
        <authorList>
            <person name="Lin S.-Y."/>
            <person name="Hameed A."/>
            <person name="Hsu Y.-H."/>
            <person name="Young C.-C."/>
        </authorList>
    </citation>
    <scope>NUCLEOTIDE SEQUENCE [LARGE SCALE GENOMIC DNA]</scope>
    <source>
        <strain evidence="1 2">CC-YHH848</strain>
    </source>
</reference>
<dbReference type="RefSeq" id="WP_136384049.1">
    <property type="nucleotide sequence ID" value="NZ_SSOD01000004.1"/>
</dbReference>
<keyword evidence="2" id="KW-1185">Reference proteome</keyword>
<organism evidence="1 2">
    <name type="scientific">Pseudothauera rhizosphaerae</name>
    <dbReference type="NCBI Taxonomy" id="2565932"/>
    <lineage>
        <taxon>Bacteria</taxon>
        <taxon>Pseudomonadati</taxon>
        <taxon>Pseudomonadota</taxon>
        <taxon>Betaproteobacteria</taxon>
        <taxon>Rhodocyclales</taxon>
        <taxon>Zoogloeaceae</taxon>
        <taxon>Pseudothauera</taxon>
    </lineage>
</organism>
<dbReference type="OrthoDB" id="9800188at2"/>
<dbReference type="AlphaFoldDB" id="A0A4S4ART3"/>
<sequence>MIPWPVTDLIPHAGDMVLLDHVLAFDTDTLQARATVRADGLFSEPDGSLPNWMGLEIMAQAVAAWAGCHARAAGRPVELGFLLGTRNYECHVPAFAAGTELLVDVSRSLHDATGMGMFECRLLGAGATLAQARLNVFSPRDVNSFVQESQPPRST</sequence>
<dbReference type="InterPro" id="IPR016776">
    <property type="entry name" value="ApeP-like_dehydratase"/>
</dbReference>
<dbReference type="InterPro" id="IPR029069">
    <property type="entry name" value="HotDog_dom_sf"/>
</dbReference>
<evidence type="ECO:0000313" key="1">
    <source>
        <dbReference type="EMBL" id="THF62495.1"/>
    </source>
</evidence>
<dbReference type="Proteomes" id="UP000307956">
    <property type="component" value="Unassembled WGS sequence"/>
</dbReference>
<proteinExistence type="predicted"/>
<dbReference type="CDD" id="cd01289">
    <property type="entry name" value="FabA_like"/>
    <property type="match status" value="1"/>
</dbReference>
<accession>A0A4S4ART3</accession>
<name>A0A4S4ART3_9RHOO</name>
<dbReference type="EMBL" id="SSOD01000004">
    <property type="protein sequence ID" value="THF62495.1"/>
    <property type="molecule type" value="Genomic_DNA"/>
</dbReference>
<dbReference type="Pfam" id="PF22817">
    <property type="entry name" value="ApeP-like"/>
    <property type="match status" value="1"/>
</dbReference>
<dbReference type="Gene3D" id="3.10.129.10">
    <property type="entry name" value="Hotdog Thioesterase"/>
    <property type="match status" value="1"/>
</dbReference>
<dbReference type="PIRSF" id="PIRSF020565">
    <property type="entry name" value="3Ho_Ac_ACP_DH_prd"/>
    <property type="match status" value="1"/>
</dbReference>
<protein>
    <submittedName>
        <fullName evidence="1">3-hydroxylacyl-ACP dehydratase</fullName>
    </submittedName>
</protein>
<dbReference type="SUPFAM" id="SSF54637">
    <property type="entry name" value="Thioesterase/thiol ester dehydrase-isomerase"/>
    <property type="match status" value="1"/>
</dbReference>
<comment type="caution">
    <text evidence="1">The sequence shown here is derived from an EMBL/GenBank/DDBJ whole genome shotgun (WGS) entry which is preliminary data.</text>
</comment>
<evidence type="ECO:0000313" key="2">
    <source>
        <dbReference type="Proteomes" id="UP000307956"/>
    </source>
</evidence>